<dbReference type="Proteomes" id="UP000255528">
    <property type="component" value="Unassembled WGS sequence"/>
</dbReference>
<dbReference type="AlphaFoldDB" id="A0A381CCJ0"/>
<proteinExistence type="predicted"/>
<dbReference type="RefSeq" id="WP_115631194.1">
    <property type="nucleotide sequence ID" value="NZ_UIGI01000001.1"/>
</dbReference>
<evidence type="ECO:0000313" key="1">
    <source>
        <dbReference type="EMBL" id="SUW65545.1"/>
    </source>
</evidence>
<accession>A0A381CCJ0</accession>
<reference evidence="1 2" key="1">
    <citation type="submission" date="2018-06" db="EMBL/GenBank/DDBJ databases">
        <authorList>
            <consortium name="Pathogen Informatics"/>
            <person name="Doyle S."/>
        </authorList>
    </citation>
    <scope>NUCLEOTIDE SEQUENCE [LARGE SCALE GENOMIC DNA]</scope>
    <source>
        <strain evidence="1 2">NCTC12119</strain>
    </source>
</reference>
<gene>
    <name evidence="1" type="ORF">NCTC12119_04100</name>
</gene>
<name>A0A381CCJ0_9ENTR</name>
<evidence type="ECO:0000313" key="2">
    <source>
        <dbReference type="Proteomes" id="UP000255528"/>
    </source>
</evidence>
<dbReference type="EMBL" id="UIGI01000001">
    <property type="protein sequence ID" value="SUW65545.1"/>
    <property type="molecule type" value="Genomic_DNA"/>
</dbReference>
<sequence length="98" mass="10886">MPVLYQGYPISYSPSALERAFDVSGTTDILGVPAWIVLRKDKTAAAIVYAEPSLEERGELRHLVAAKLDLIPCKSAEHRESILAVKRYWESEAVSQNV</sequence>
<protein>
    <submittedName>
        <fullName evidence="1">Uncharacterized protein</fullName>
    </submittedName>
</protein>
<organism evidence="1 2">
    <name type="scientific">Buttiauxella agrestis</name>
    <dbReference type="NCBI Taxonomy" id="82977"/>
    <lineage>
        <taxon>Bacteria</taxon>
        <taxon>Pseudomonadati</taxon>
        <taxon>Pseudomonadota</taxon>
        <taxon>Gammaproteobacteria</taxon>
        <taxon>Enterobacterales</taxon>
        <taxon>Enterobacteriaceae</taxon>
        <taxon>Buttiauxella</taxon>
    </lineage>
</organism>